<dbReference type="VEuPathDB" id="VectorBase:GAUT041679"/>
<evidence type="ECO:0000313" key="2">
    <source>
        <dbReference type="Proteomes" id="UP000078200"/>
    </source>
</evidence>
<dbReference type="Proteomes" id="UP000078200">
    <property type="component" value="Unassembled WGS sequence"/>
</dbReference>
<sequence length="111" mass="12168">MITSYLIISSRTVLASTAYLTFELFEDFTIVTAVPSAVTLDLNTTIILVAVGCSLNRCRNYITGLTVYAINVLHLLGNLSIIAPSANIRKVSSFVFVFIEVTSVQRSFTLE</sequence>
<organism evidence="1 2">
    <name type="scientific">Glossina austeni</name>
    <name type="common">Savannah tsetse fly</name>
    <dbReference type="NCBI Taxonomy" id="7395"/>
    <lineage>
        <taxon>Eukaryota</taxon>
        <taxon>Metazoa</taxon>
        <taxon>Ecdysozoa</taxon>
        <taxon>Arthropoda</taxon>
        <taxon>Hexapoda</taxon>
        <taxon>Insecta</taxon>
        <taxon>Pterygota</taxon>
        <taxon>Neoptera</taxon>
        <taxon>Endopterygota</taxon>
        <taxon>Diptera</taxon>
        <taxon>Brachycera</taxon>
        <taxon>Muscomorpha</taxon>
        <taxon>Hippoboscoidea</taxon>
        <taxon>Glossinidae</taxon>
        <taxon>Glossina</taxon>
    </lineage>
</organism>
<reference evidence="1" key="1">
    <citation type="submission" date="2020-05" db="UniProtKB">
        <authorList>
            <consortium name="EnsemblMetazoa"/>
        </authorList>
    </citation>
    <scope>IDENTIFICATION</scope>
    <source>
        <strain evidence="1">TTRI</strain>
    </source>
</reference>
<evidence type="ECO:0000313" key="1">
    <source>
        <dbReference type="EnsemblMetazoa" id="GAUT041679-PA"/>
    </source>
</evidence>
<dbReference type="AlphaFoldDB" id="A0A1A9VMH6"/>
<dbReference type="EnsemblMetazoa" id="GAUT041679-RA">
    <property type="protein sequence ID" value="GAUT041679-PA"/>
    <property type="gene ID" value="GAUT041679"/>
</dbReference>
<accession>A0A1A9VMH6</accession>
<name>A0A1A9VMH6_GLOAU</name>
<proteinExistence type="predicted"/>
<keyword evidence="2" id="KW-1185">Reference proteome</keyword>
<protein>
    <submittedName>
        <fullName evidence="1">Uncharacterized protein</fullName>
    </submittedName>
</protein>